<protein>
    <recommendedName>
        <fullName evidence="3">N-acetyl sugar amidotransferase</fullName>
    </recommendedName>
</protein>
<dbReference type="Proteomes" id="UP000463470">
    <property type="component" value="Unassembled WGS sequence"/>
</dbReference>
<name>A0A845L2T1_9FIRM</name>
<dbReference type="Gene3D" id="3.40.50.620">
    <property type="entry name" value="HUPs"/>
    <property type="match status" value="1"/>
</dbReference>
<organism evidence="1 2">
    <name type="scientific">Heliomicrobium undosum</name>
    <dbReference type="NCBI Taxonomy" id="121734"/>
    <lineage>
        <taxon>Bacteria</taxon>
        <taxon>Bacillati</taxon>
        <taxon>Bacillota</taxon>
        <taxon>Clostridia</taxon>
        <taxon>Eubacteriales</taxon>
        <taxon>Heliobacteriaceae</taxon>
        <taxon>Heliomicrobium</taxon>
    </lineage>
</organism>
<keyword evidence="2" id="KW-1185">Reference proteome</keyword>
<dbReference type="SUPFAM" id="SSF52402">
    <property type="entry name" value="Adenine nucleotide alpha hydrolases-like"/>
    <property type="match status" value="1"/>
</dbReference>
<gene>
    <name evidence="1" type="ORF">GTO91_09795</name>
</gene>
<dbReference type="RefSeq" id="WP_161258420.1">
    <property type="nucleotide sequence ID" value="NZ_WXEY01000008.1"/>
</dbReference>
<dbReference type="OrthoDB" id="702at2"/>
<evidence type="ECO:0008006" key="3">
    <source>
        <dbReference type="Google" id="ProtNLM"/>
    </source>
</evidence>
<reference evidence="1 2" key="1">
    <citation type="submission" date="2020-01" db="EMBL/GenBank/DDBJ databases">
        <title>Whole-genome sequence of Heliobacterium undosum DSM 13378.</title>
        <authorList>
            <person name="Kyndt J.A."/>
            <person name="Meyer T.E."/>
        </authorList>
    </citation>
    <scope>NUCLEOTIDE SEQUENCE [LARGE SCALE GENOMIC DNA]</scope>
    <source>
        <strain evidence="1 2">DSM 13378</strain>
    </source>
</reference>
<dbReference type="AlphaFoldDB" id="A0A845L2T1"/>
<sequence length="373" mass="43574">MNRCASCLLPEGKFEVKLDDRGTCNYCNYYNEHKADIHNYPLYEPLLSQRFEKVRGKYAYDIAVGLSGGKDSTYVLYKMVTKYKLKVLAITYDNGFLTDFSLSSIRETVKTLGVDHYYHKPNWKIHQKFYKAAMNKLGDPCIACAFGGYFLGIKLCLENKIPFLVHGRSPFQMYRNFFPGSRDIFLPMMAMNRKEHDFNTIASVMAPIHERMRDWIRQLFDQEEDAREVLGEFFVAPDQFVDRFTPEFLAYFLFTSYNEERMKKELCSAINWRRPDNDYLLGHYDCKIHDAAGYLYKSLNGINVLEPDIAVMLRFGSIQRQEAKILMDISEPDDNDLQQSLQSLYELCALDPESLSRLLHRLKEQGCSKFESR</sequence>
<dbReference type="EMBL" id="WXEY01000008">
    <property type="protein sequence ID" value="MZP29996.1"/>
    <property type="molecule type" value="Genomic_DNA"/>
</dbReference>
<proteinExistence type="predicted"/>
<accession>A0A845L2T1</accession>
<evidence type="ECO:0000313" key="2">
    <source>
        <dbReference type="Proteomes" id="UP000463470"/>
    </source>
</evidence>
<dbReference type="InterPro" id="IPR014729">
    <property type="entry name" value="Rossmann-like_a/b/a_fold"/>
</dbReference>
<comment type="caution">
    <text evidence="1">The sequence shown here is derived from an EMBL/GenBank/DDBJ whole genome shotgun (WGS) entry which is preliminary data.</text>
</comment>
<evidence type="ECO:0000313" key="1">
    <source>
        <dbReference type="EMBL" id="MZP29996.1"/>
    </source>
</evidence>